<feature type="transmembrane region" description="Helical" evidence="7">
    <location>
        <begin position="374"/>
        <end position="390"/>
    </location>
</feature>
<feature type="transmembrane region" description="Helical" evidence="7">
    <location>
        <begin position="73"/>
        <end position="99"/>
    </location>
</feature>
<keyword evidence="3" id="KW-1003">Cell membrane</keyword>
<dbReference type="InterPro" id="IPR003370">
    <property type="entry name" value="Chromate_transpt"/>
</dbReference>
<dbReference type="KEGG" id="tmk:QGN29_09350"/>
<feature type="transmembrane region" description="Helical" evidence="7">
    <location>
        <begin position="141"/>
        <end position="173"/>
    </location>
</feature>
<keyword evidence="6 7" id="KW-0472">Membrane</keyword>
<keyword evidence="5 7" id="KW-1133">Transmembrane helix</keyword>
<comment type="similarity">
    <text evidence="2">Belongs to the chromate ion transporter (CHR) (TC 2.A.51) family.</text>
</comment>
<dbReference type="Pfam" id="PF02417">
    <property type="entry name" value="Chromate_transp"/>
    <property type="match status" value="2"/>
</dbReference>
<dbReference type="NCBIfam" id="TIGR00937">
    <property type="entry name" value="2A51"/>
    <property type="match status" value="1"/>
</dbReference>
<dbReference type="AlphaFoldDB" id="A0AA52EES8"/>
<feature type="transmembrane region" description="Helical" evidence="7">
    <location>
        <begin position="258"/>
        <end position="281"/>
    </location>
</feature>
<feature type="transmembrane region" description="Helical" evidence="7">
    <location>
        <begin position="226"/>
        <end position="246"/>
    </location>
</feature>
<evidence type="ECO:0000256" key="1">
    <source>
        <dbReference type="ARBA" id="ARBA00004651"/>
    </source>
</evidence>
<dbReference type="PANTHER" id="PTHR33567">
    <property type="entry name" value="CHROMATE ION TRANSPORTER (EUROFUNG)"/>
    <property type="match status" value="1"/>
</dbReference>
<evidence type="ECO:0000313" key="8">
    <source>
        <dbReference type="EMBL" id="WND01758.1"/>
    </source>
</evidence>
<accession>A0AA52EES8</accession>
<feature type="transmembrane region" description="Helical" evidence="7">
    <location>
        <begin position="337"/>
        <end position="368"/>
    </location>
</feature>
<feature type="transmembrane region" description="Helical" evidence="7">
    <location>
        <begin position="293"/>
        <end position="316"/>
    </location>
</feature>
<feature type="transmembrane region" description="Helical" evidence="7">
    <location>
        <begin position="194"/>
        <end position="214"/>
    </location>
</feature>
<evidence type="ECO:0000256" key="5">
    <source>
        <dbReference type="ARBA" id="ARBA00022989"/>
    </source>
</evidence>
<dbReference type="PIRSF" id="PIRSF004810">
    <property type="entry name" value="ChrA"/>
    <property type="match status" value="1"/>
</dbReference>
<organism evidence="8 9">
    <name type="scientific">Temperatibacter marinus</name>
    <dbReference type="NCBI Taxonomy" id="1456591"/>
    <lineage>
        <taxon>Bacteria</taxon>
        <taxon>Pseudomonadati</taxon>
        <taxon>Pseudomonadota</taxon>
        <taxon>Alphaproteobacteria</taxon>
        <taxon>Kordiimonadales</taxon>
        <taxon>Temperatibacteraceae</taxon>
        <taxon>Temperatibacter</taxon>
    </lineage>
</organism>
<proteinExistence type="inferred from homology"/>
<protein>
    <submittedName>
        <fullName evidence="8">Chromate efflux transporter</fullName>
    </submittedName>
</protein>
<dbReference type="Proteomes" id="UP001268683">
    <property type="component" value="Chromosome"/>
</dbReference>
<feature type="transmembrane region" description="Helical" evidence="7">
    <location>
        <begin position="111"/>
        <end position="129"/>
    </location>
</feature>
<dbReference type="EMBL" id="CP123872">
    <property type="protein sequence ID" value="WND01758.1"/>
    <property type="molecule type" value="Genomic_DNA"/>
</dbReference>
<dbReference type="GO" id="GO:0005886">
    <property type="term" value="C:plasma membrane"/>
    <property type="evidence" value="ECO:0007669"/>
    <property type="project" value="UniProtKB-SubCell"/>
</dbReference>
<evidence type="ECO:0000256" key="2">
    <source>
        <dbReference type="ARBA" id="ARBA00005262"/>
    </source>
</evidence>
<reference evidence="8" key="1">
    <citation type="submission" date="2023-04" db="EMBL/GenBank/DDBJ databases">
        <title>Complete genome sequence of Temperatibacter marinus.</title>
        <authorList>
            <person name="Rong J.-C."/>
            <person name="Yi M.-L."/>
            <person name="Zhao Q."/>
        </authorList>
    </citation>
    <scope>NUCLEOTIDE SEQUENCE</scope>
    <source>
        <strain evidence="8">NBRC 110045</strain>
    </source>
</reference>
<dbReference type="InterPro" id="IPR014047">
    <property type="entry name" value="Chr_Tranpt_l_chain"/>
</dbReference>
<comment type="subcellular location">
    <subcellularLocation>
        <location evidence="1">Cell membrane</location>
        <topology evidence="1">Multi-pass membrane protein</topology>
    </subcellularLocation>
</comment>
<evidence type="ECO:0000256" key="6">
    <source>
        <dbReference type="ARBA" id="ARBA00023136"/>
    </source>
</evidence>
<keyword evidence="9" id="KW-1185">Reference proteome</keyword>
<evidence type="ECO:0000256" key="4">
    <source>
        <dbReference type="ARBA" id="ARBA00022692"/>
    </source>
</evidence>
<dbReference type="PANTHER" id="PTHR33567:SF3">
    <property type="entry name" value="CHROMATE ION TRANSPORTER (EUROFUNG)"/>
    <property type="match status" value="1"/>
</dbReference>
<name>A0AA52EES8_9PROT</name>
<gene>
    <name evidence="8" type="primary">chrA</name>
    <name evidence="8" type="ORF">QGN29_09350</name>
</gene>
<dbReference type="GO" id="GO:0015109">
    <property type="term" value="F:chromate transmembrane transporter activity"/>
    <property type="evidence" value="ECO:0007669"/>
    <property type="project" value="InterPro"/>
</dbReference>
<dbReference type="RefSeq" id="WP_310797588.1">
    <property type="nucleotide sequence ID" value="NZ_CP123872.1"/>
</dbReference>
<keyword evidence="4 7" id="KW-0812">Transmembrane</keyword>
<sequence length="391" mass="41931">MSVFTIFTIFLRLGLTSFGGPVAHLGYFRTEFVENRGWFSEEDYADLVALCQFLPGPASSQVGFAIGYNKGGYLGAFAAFLGFTLPSMAIMMAFGYGIVSTEGQIDAGLLQGLKIVAVAIVAQAVWGMAKGLCTDGVTRTIAILSALFLLVSGLYYAQFIVLVFSGILSFLIYTRPNEEKDGGLKFPQPSSRKGFFFIGVFFFLLVGLPFVTQFKGSDLIQQFDSFFRSGALVFGGGHVVLPLLQYETVDSGWISKDVFLAGYGLAQAIPGPLFTFATYLGTVTGMGLSGWQGALFASVAIFLPGFLLVLGFLPYWDRLRVNPAVRHALKGVNASVVGLLLAALVTPVATTGLLTVLHAIMALIALALLTQFKLSPWIVVLGTALTGYLFL</sequence>
<evidence type="ECO:0000256" key="7">
    <source>
        <dbReference type="SAM" id="Phobius"/>
    </source>
</evidence>
<evidence type="ECO:0000256" key="3">
    <source>
        <dbReference type="ARBA" id="ARBA00022475"/>
    </source>
</evidence>
<evidence type="ECO:0000313" key="9">
    <source>
        <dbReference type="Proteomes" id="UP001268683"/>
    </source>
</evidence>